<evidence type="ECO:0000256" key="6">
    <source>
        <dbReference type="PROSITE-ProRule" id="PRU00024"/>
    </source>
</evidence>
<name>A0A819N9U2_9BILA</name>
<accession>A0A819N9U2</accession>
<reference evidence="9" key="1">
    <citation type="submission" date="2021-02" db="EMBL/GenBank/DDBJ databases">
        <authorList>
            <person name="Nowell W R."/>
        </authorList>
    </citation>
    <scope>NUCLEOTIDE SEQUENCE</scope>
</reference>
<dbReference type="InterPro" id="IPR016169">
    <property type="entry name" value="FAD-bd_PCMH_sub2"/>
</dbReference>
<dbReference type="SUPFAM" id="SSF56176">
    <property type="entry name" value="FAD-binding/transporter-associated domain-like"/>
    <property type="match status" value="1"/>
</dbReference>
<comment type="caution">
    <text evidence="9">The sequence shown here is derived from an EMBL/GenBank/DDBJ whole genome shotgun (WGS) entry which is preliminary data.</text>
</comment>
<dbReference type="InterPro" id="IPR000315">
    <property type="entry name" value="Znf_B-box"/>
</dbReference>
<dbReference type="InterPro" id="IPR016166">
    <property type="entry name" value="FAD-bd_PCMH"/>
</dbReference>
<evidence type="ECO:0000256" key="4">
    <source>
        <dbReference type="ARBA" id="ARBA00022827"/>
    </source>
</evidence>
<feature type="domain" description="FAD-binding PCMH-type" evidence="8">
    <location>
        <begin position="268"/>
        <end position="448"/>
    </location>
</feature>
<proteinExistence type="inferred from homology"/>
<evidence type="ECO:0000313" key="9">
    <source>
        <dbReference type="EMBL" id="CAF3993831.1"/>
    </source>
</evidence>
<keyword evidence="3" id="KW-0285">Flavoprotein</keyword>
<evidence type="ECO:0000256" key="3">
    <source>
        <dbReference type="ARBA" id="ARBA00022630"/>
    </source>
</evidence>
<dbReference type="PANTHER" id="PTHR42973:SF39">
    <property type="entry name" value="FAD-BINDING PCMH-TYPE DOMAIN-CONTAINING PROTEIN"/>
    <property type="match status" value="1"/>
</dbReference>
<keyword evidence="5" id="KW-0560">Oxidoreductase</keyword>
<dbReference type="PANTHER" id="PTHR42973">
    <property type="entry name" value="BINDING OXIDOREDUCTASE, PUTATIVE (AFU_ORTHOLOGUE AFUA_1G17690)-RELATED"/>
    <property type="match status" value="1"/>
</dbReference>
<dbReference type="PROSITE" id="PS50119">
    <property type="entry name" value="ZF_BBOX"/>
    <property type="match status" value="1"/>
</dbReference>
<dbReference type="GO" id="GO:0008270">
    <property type="term" value="F:zinc ion binding"/>
    <property type="evidence" value="ECO:0007669"/>
    <property type="project" value="UniProtKB-KW"/>
</dbReference>
<dbReference type="Gene3D" id="3.30.465.10">
    <property type="match status" value="2"/>
</dbReference>
<comment type="similarity">
    <text evidence="2">Belongs to the oxygen-dependent FAD-linked oxidoreductase family.</text>
</comment>
<evidence type="ECO:0000259" key="7">
    <source>
        <dbReference type="PROSITE" id="PS50119"/>
    </source>
</evidence>
<dbReference type="GO" id="GO:0071949">
    <property type="term" value="F:FAD binding"/>
    <property type="evidence" value="ECO:0007669"/>
    <property type="project" value="InterPro"/>
</dbReference>
<gene>
    <name evidence="9" type="ORF">OTI717_LOCUS28627</name>
</gene>
<sequence length="596" mass="66877">VANYWCNDCKCDLCEECCTKLHQRRELSQHQWMPIEQKPKSCEDHPNEPYHKKHKNDTPVPIGDAVRDITKDVKFAAPGSYVQLDCKGRPCANCGKCRDWYYKGDPNTWRWIISVKNWDKAKQKRWDDGKYSEQFERRNGSTCCGRYGYYDDDRGHIYVYRYNDYYETPVAHFYGYERSCRCLSSDSICWPNSSVWQTFNQSIDGRLVLPLPSAAVCHSTPVNLDACNTAITNWSNSSWRSDQVGAMQNFNWENSSCSVFIGNSSCSQGSVSTLAVNATLPEHVQATVKIASTYNLRLVIKTTGHDYLGRSAANGSFLLWLHYMKNMTLIDQFTACGDTVSNAIRLSAGVQWGEAYAWLNQFNLTAVGGAYATVGAAGGYLQGGGHGPLSRWKGLAADNVLEFDVVTADGRRKTVNACQNPHLFWALRGGGGGTFAVVLNVVLRTFPSPPVIAVILDMIPPNETRYNNFINDFVYFLPTLSDRNCVNPVWRTALIHMVYAVGWPDLTSEEEQQAIAKHVTSQVKILQGVAGGDRSGCYMNEADPNEPNWQQKFFGTQAIYDRLKSIKNSVDPFGLFVCRNCVGSDDWSSDLNCPKT</sequence>
<evidence type="ECO:0000313" key="10">
    <source>
        <dbReference type="Proteomes" id="UP000663823"/>
    </source>
</evidence>
<feature type="domain" description="B box-type" evidence="7">
    <location>
        <begin position="1"/>
        <end position="35"/>
    </location>
</feature>
<dbReference type="InterPro" id="IPR036318">
    <property type="entry name" value="FAD-bd_PCMH-like_sf"/>
</dbReference>
<evidence type="ECO:0000259" key="8">
    <source>
        <dbReference type="PROSITE" id="PS51387"/>
    </source>
</evidence>
<organism evidence="9 10">
    <name type="scientific">Rotaria sordida</name>
    <dbReference type="NCBI Taxonomy" id="392033"/>
    <lineage>
        <taxon>Eukaryota</taxon>
        <taxon>Metazoa</taxon>
        <taxon>Spiralia</taxon>
        <taxon>Gnathifera</taxon>
        <taxon>Rotifera</taxon>
        <taxon>Eurotatoria</taxon>
        <taxon>Bdelloidea</taxon>
        <taxon>Philodinida</taxon>
        <taxon>Philodinidae</taxon>
        <taxon>Rotaria</taxon>
    </lineage>
</organism>
<dbReference type="Proteomes" id="UP000663823">
    <property type="component" value="Unassembled WGS sequence"/>
</dbReference>
<evidence type="ECO:0000256" key="2">
    <source>
        <dbReference type="ARBA" id="ARBA00005466"/>
    </source>
</evidence>
<evidence type="ECO:0000256" key="5">
    <source>
        <dbReference type="ARBA" id="ARBA00023002"/>
    </source>
</evidence>
<dbReference type="InterPro" id="IPR050416">
    <property type="entry name" value="FAD-linked_Oxidoreductase"/>
</dbReference>
<comment type="cofactor">
    <cofactor evidence="1">
        <name>FAD</name>
        <dbReference type="ChEBI" id="CHEBI:57692"/>
    </cofactor>
</comment>
<dbReference type="InterPro" id="IPR012951">
    <property type="entry name" value="BBE"/>
</dbReference>
<dbReference type="Pfam" id="PF08031">
    <property type="entry name" value="BBE"/>
    <property type="match status" value="1"/>
</dbReference>
<evidence type="ECO:0008006" key="11">
    <source>
        <dbReference type="Google" id="ProtNLM"/>
    </source>
</evidence>
<dbReference type="PROSITE" id="PS51387">
    <property type="entry name" value="FAD_PCMH"/>
    <property type="match status" value="1"/>
</dbReference>
<keyword evidence="4" id="KW-0274">FAD</keyword>
<feature type="non-terminal residue" evidence="9">
    <location>
        <position position="1"/>
    </location>
</feature>
<keyword evidence="6" id="KW-0863">Zinc-finger</keyword>
<dbReference type="InterPro" id="IPR006094">
    <property type="entry name" value="Oxid_FAD_bind_N"/>
</dbReference>
<dbReference type="EMBL" id="CAJOAX010006869">
    <property type="protein sequence ID" value="CAF3993831.1"/>
    <property type="molecule type" value="Genomic_DNA"/>
</dbReference>
<keyword evidence="6" id="KW-0862">Zinc</keyword>
<dbReference type="Pfam" id="PF01565">
    <property type="entry name" value="FAD_binding_4"/>
    <property type="match status" value="1"/>
</dbReference>
<evidence type="ECO:0000256" key="1">
    <source>
        <dbReference type="ARBA" id="ARBA00001974"/>
    </source>
</evidence>
<dbReference type="Gene3D" id="3.40.462.20">
    <property type="match status" value="1"/>
</dbReference>
<dbReference type="GO" id="GO:0016491">
    <property type="term" value="F:oxidoreductase activity"/>
    <property type="evidence" value="ECO:0007669"/>
    <property type="project" value="UniProtKB-KW"/>
</dbReference>
<protein>
    <recommendedName>
        <fullName evidence="11">FAD-binding PCMH-type domain-containing protein</fullName>
    </recommendedName>
</protein>
<dbReference type="AlphaFoldDB" id="A0A819N9U2"/>
<keyword evidence="6" id="KW-0479">Metal-binding</keyword>